<dbReference type="Gene3D" id="3.40.605.10">
    <property type="entry name" value="Aldehyde Dehydrogenase, Chain A, domain 1"/>
    <property type="match status" value="1"/>
</dbReference>
<dbReference type="PROSITE" id="PS00687">
    <property type="entry name" value="ALDEHYDE_DEHYDR_GLU"/>
    <property type="match status" value="1"/>
</dbReference>
<dbReference type="CDD" id="cd07102">
    <property type="entry name" value="ALDH_EDX86601"/>
    <property type="match status" value="1"/>
</dbReference>
<dbReference type="Pfam" id="PF00171">
    <property type="entry name" value="Aldedh"/>
    <property type="match status" value="1"/>
</dbReference>
<gene>
    <name evidence="5" type="ORF">D4A92_19475</name>
</gene>
<dbReference type="RefSeq" id="WP_203016680.1">
    <property type="nucleotide sequence ID" value="NZ_CP032405.1"/>
</dbReference>
<sequence>MTMIQCISPIDGSVYAERPAMSLEAATEAVTRARKAQKAWARRPLEDRVQLVLKGVARLNEMADEVVPELAHMMGRPVRYGGEYKGFNERSNYVAAIAADSLAPLVVEASDTFERRIEREPHGVVFVIAPWNYPYMTAINTIAPALMAGNTVVIKHATQTLLVGERMVRAFVEAGVPDDVFINLFLDHATTSALIAAGNFNFINFTGSVEGGRSIERAAAGTFAGLGLELGGKDPGYVMEDADLDAAVDTLMDGATYNSGQCCCGIERIYVHESLYDAFVEKSVAWVSNYKLGNPLDPETSLGPMANKRFAKVVREQIADAVSKGAKALVDPKLFPADDGGAYIMPQILVKVDHSMAFMKDETFGPAVGIMKVKSDDEALELMNDSPYGLTASLWTQDPERAARIGRDIETGTVFMNRADYLDPALCWTGVKETGKGGSLSVLGFQNLTRPKSYHLKKVTK</sequence>
<feature type="domain" description="Aldehyde dehydrogenase" evidence="4">
    <location>
        <begin position="4"/>
        <end position="453"/>
    </location>
</feature>
<organism evidence="5 6">
    <name type="scientific">Rhizobium rosettiformans</name>
    <dbReference type="NCBI Taxonomy" id="1368430"/>
    <lineage>
        <taxon>Bacteria</taxon>
        <taxon>Pseudomonadati</taxon>
        <taxon>Pseudomonadota</taxon>
        <taxon>Alphaproteobacteria</taxon>
        <taxon>Hyphomicrobiales</taxon>
        <taxon>Rhizobiaceae</taxon>
        <taxon>Rhizobium/Agrobacterium group</taxon>
        <taxon>Rhizobium</taxon>
    </lineage>
</organism>
<keyword evidence="1 3" id="KW-0560">Oxidoreductase</keyword>
<dbReference type="InterPro" id="IPR016163">
    <property type="entry name" value="Ald_DH_C"/>
</dbReference>
<dbReference type="EMBL" id="CP032405">
    <property type="protein sequence ID" value="QRF53470.1"/>
    <property type="molecule type" value="Genomic_DNA"/>
</dbReference>
<dbReference type="InterPro" id="IPR015590">
    <property type="entry name" value="Aldehyde_DH_dom"/>
</dbReference>
<name>A0ABX7F169_9HYPH</name>
<evidence type="ECO:0000313" key="6">
    <source>
        <dbReference type="Proteomes" id="UP000596351"/>
    </source>
</evidence>
<accession>A0ABX7F169</accession>
<dbReference type="InterPro" id="IPR029510">
    <property type="entry name" value="Ald_DH_CS_GLU"/>
</dbReference>
<evidence type="ECO:0000259" key="4">
    <source>
        <dbReference type="Pfam" id="PF00171"/>
    </source>
</evidence>
<keyword evidence="6" id="KW-1185">Reference proteome</keyword>
<reference evidence="5 6" key="1">
    <citation type="submission" date="2018-09" db="EMBL/GenBank/DDBJ databases">
        <title>Rhizobium sp. MAE2-X.</title>
        <authorList>
            <person name="Lee Y."/>
            <person name="Jeon C.O."/>
        </authorList>
    </citation>
    <scope>NUCLEOTIDE SEQUENCE [LARGE SCALE GENOMIC DNA]</scope>
    <source>
        <strain evidence="5 6">MAE2-X</strain>
    </source>
</reference>
<dbReference type="InterPro" id="IPR016162">
    <property type="entry name" value="Ald_DH_N"/>
</dbReference>
<dbReference type="PANTHER" id="PTHR11699">
    <property type="entry name" value="ALDEHYDE DEHYDROGENASE-RELATED"/>
    <property type="match status" value="1"/>
</dbReference>
<dbReference type="InterPro" id="IPR016161">
    <property type="entry name" value="Ald_DH/histidinol_DH"/>
</dbReference>
<dbReference type="Proteomes" id="UP000596351">
    <property type="component" value="Chromosome"/>
</dbReference>
<protein>
    <submittedName>
        <fullName evidence="5">Aldehyde dehydrogenase family protein</fullName>
    </submittedName>
</protein>
<evidence type="ECO:0000256" key="1">
    <source>
        <dbReference type="ARBA" id="ARBA00023002"/>
    </source>
</evidence>
<comment type="similarity">
    <text evidence="3">Belongs to the aldehyde dehydrogenase family.</text>
</comment>
<proteinExistence type="inferred from homology"/>
<dbReference type="Gene3D" id="3.40.309.10">
    <property type="entry name" value="Aldehyde Dehydrogenase, Chain A, domain 2"/>
    <property type="match status" value="1"/>
</dbReference>
<feature type="active site" evidence="2">
    <location>
        <position position="229"/>
    </location>
</feature>
<evidence type="ECO:0000256" key="2">
    <source>
        <dbReference type="PROSITE-ProRule" id="PRU10007"/>
    </source>
</evidence>
<dbReference type="SUPFAM" id="SSF53720">
    <property type="entry name" value="ALDH-like"/>
    <property type="match status" value="1"/>
</dbReference>
<evidence type="ECO:0000256" key="3">
    <source>
        <dbReference type="RuleBase" id="RU003345"/>
    </source>
</evidence>
<evidence type="ECO:0000313" key="5">
    <source>
        <dbReference type="EMBL" id="QRF53470.1"/>
    </source>
</evidence>